<dbReference type="InterPro" id="IPR023780">
    <property type="entry name" value="Chromo_domain"/>
</dbReference>
<reference evidence="2 3" key="1">
    <citation type="submission" date="2021-02" db="EMBL/GenBank/DDBJ databases">
        <title>Whole genome sequencing of Streptomyces actuosus VRA1.</title>
        <authorList>
            <person name="Sen G."/>
            <person name="Sen A."/>
        </authorList>
    </citation>
    <scope>NUCLEOTIDE SEQUENCE [LARGE SCALE GENOMIC DNA]</scope>
    <source>
        <strain evidence="2 3">VRA1</strain>
    </source>
</reference>
<dbReference type="Gene3D" id="2.40.50.40">
    <property type="match status" value="1"/>
</dbReference>
<accession>A0ABS2W1T0</accession>
<evidence type="ECO:0000313" key="3">
    <source>
        <dbReference type="Proteomes" id="UP000788262"/>
    </source>
</evidence>
<dbReference type="EMBL" id="JAFFZS010000175">
    <property type="protein sequence ID" value="MBN0049366.1"/>
    <property type="molecule type" value="Genomic_DNA"/>
</dbReference>
<dbReference type="RefSeq" id="WP_205387470.1">
    <property type="nucleotide sequence ID" value="NZ_JAFFZS010000175.1"/>
</dbReference>
<organism evidence="2 3">
    <name type="scientific">Streptomyces actuosus</name>
    <dbReference type="NCBI Taxonomy" id="1885"/>
    <lineage>
        <taxon>Bacteria</taxon>
        <taxon>Bacillati</taxon>
        <taxon>Actinomycetota</taxon>
        <taxon>Actinomycetes</taxon>
        <taxon>Kitasatosporales</taxon>
        <taxon>Streptomycetaceae</taxon>
        <taxon>Streptomyces</taxon>
    </lineage>
</organism>
<dbReference type="Proteomes" id="UP000788262">
    <property type="component" value="Unassembled WGS sequence"/>
</dbReference>
<dbReference type="SUPFAM" id="SSF54160">
    <property type="entry name" value="Chromo domain-like"/>
    <property type="match status" value="1"/>
</dbReference>
<dbReference type="CDD" id="cd00024">
    <property type="entry name" value="CD_CSD"/>
    <property type="match status" value="1"/>
</dbReference>
<dbReference type="PROSITE" id="PS50013">
    <property type="entry name" value="CHROMO_2"/>
    <property type="match status" value="1"/>
</dbReference>
<protein>
    <submittedName>
        <fullName evidence="2">Chromo domain-containing protein</fullName>
    </submittedName>
</protein>
<gene>
    <name evidence="2" type="ORF">JS756_36080</name>
</gene>
<evidence type="ECO:0000313" key="2">
    <source>
        <dbReference type="EMBL" id="MBN0049366.1"/>
    </source>
</evidence>
<comment type="caution">
    <text evidence="2">The sequence shown here is derived from an EMBL/GenBank/DDBJ whole genome shotgun (WGS) entry which is preliminary data.</text>
</comment>
<sequence length="65" mass="7680">FPEDQDCYNIKQILAKWECWIGCVVCLFTEYLVHWHGFDKSHNKWLQAKDLTGAQDLVNEFDTST</sequence>
<feature type="domain" description="Chromo" evidence="1">
    <location>
        <begin position="8"/>
        <end position="65"/>
    </location>
</feature>
<name>A0ABS2W1T0_STRAS</name>
<dbReference type="Pfam" id="PF00385">
    <property type="entry name" value="Chromo"/>
    <property type="match status" value="1"/>
</dbReference>
<proteinExistence type="predicted"/>
<feature type="non-terminal residue" evidence="2">
    <location>
        <position position="1"/>
    </location>
</feature>
<dbReference type="InterPro" id="IPR000953">
    <property type="entry name" value="Chromo/chromo_shadow_dom"/>
</dbReference>
<keyword evidence="3" id="KW-1185">Reference proteome</keyword>
<dbReference type="InterPro" id="IPR016197">
    <property type="entry name" value="Chromo-like_dom_sf"/>
</dbReference>
<evidence type="ECO:0000259" key="1">
    <source>
        <dbReference type="PROSITE" id="PS50013"/>
    </source>
</evidence>